<protein>
    <submittedName>
        <fullName evidence="1">NAD(P)-binding protein</fullName>
    </submittedName>
</protein>
<comment type="caution">
    <text evidence="1">The sequence shown here is derived from an EMBL/GenBank/DDBJ whole genome shotgun (WGS) entry which is preliminary data.</text>
</comment>
<sequence length="270" mass="29001">MSSYLVTGASRGLGFEFLRQLSNDPASTVIGFSRNKKATEEKVKAELNRENVHIVEADPSDYAALKRAVEETSRLTGGTLDYIIANAALVSEYSEFKSIGTLGEDPEILEKDIHDSIQTNVLGTIHLFNLFIPLLRKGSAKKAIAISTGMADVELIRNYDVGIAGPYALSKAALNVAVAKFSAQYRKEGILFMSISPGFVDTGKTPQPTEEELKGIQAMGAAFATYAPNFTGPISSEESAKAVLSVIKKASVENGDGGSFVSHFGDKQWL</sequence>
<dbReference type="EMBL" id="MU006746">
    <property type="protein sequence ID" value="KAF2622208.1"/>
    <property type="molecule type" value="Genomic_DNA"/>
</dbReference>
<evidence type="ECO:0000313" key="1">
    <source>
        <dbReference type="EMBL" id="KAF2622208.1"/>
    </source>
</evidence>
<evidence type="ECO:0000313" key="2">
    <source>
        <dbReference type="Proteomes" id="UP000799754"/>
    </source>
</evidence>
<reference evidence="1" key="1">
    <citation type="journal article" date="2020" name="Stud. Mycol.">
        <title>101 Dothideomycetes genomes: a test case for predicting lifestyles and emergence of pathogens.</title>
        <authorList>
            <person name="Haridas S."/>
            <person name="Albert R."/>
            <person name="Binder M."/>
            <person name="Bloem J."/>
            <person name="Labutti K."/>
            <person name="Salamov A."/>
            <person name="Andreopoulos B."/>
            <person name="Baker S."/>
            <person name="Barry K."/>
            <person name="Bills G."/>
            <person name="Bluhm B."/>
            <person name="Cannon C."/>
            <person name="Castanera R."/>
            <person name="Culley D."/>
            <person name="Daum C."/>
            <person name="Ezra D."/>
            <person name="Gonzalez J."/>
            <person name="Henrissat B."/>
            <person name="Kuo A."/>
            <person name="Liang C."/>
            <person name="Lipzen A."/>
            <person name="Lutzoni F."/>
            <person name="Magnuson J."/>
            <person name="Mondo S."/>
            <person name="Nolan M."/>
            <person name="Ohm R."/>
            <person name="Pangilinan J."/>
            <person name="Park H.-J."/>
            <person name="Ramirez L."/>
            <person name="Alfaro M."/>
            <person name="Sun H."/>
            <person name="Tritt A."/>
            <person name="Yoshinaga Y."/>
            <person name="Zwiers L.-H."/>
            <person name="Turgeon B."/>
            <person name="Goodwin S."/>
            <person name="Spatafora J."/>
            <person name="Crous P."/>
            <person name="Grigoriev I."/>
        </authorList>
    </citation>
    <scope>NUCLEOTIDE SEQUENCE</scope>
    <source>
        <strain evidence="1">CBS 525.71</strain>
    </source>
</reference>
<accession>A0ACB6RM80</accession>
<keyword evidence="2" id="KW-1185">Reference proteome</keyword>
<dbReference type="Proteomes" id="UP000799754">
    <property type="component" value="Unassembled WGS sequence"/>
</dbReference>
<name>A0ACB6RM80_9PLEO</name>
<proteinExistence type="predicted"/>
<gene>
    <name evidence="1" type="ORF">BU25DRAFT_415372</name>
</gene>
<organism evidence="1 2">
    <name type="scientific">Macroventuria anomochaeta</name>
    <dbReference type="NCBI Taxonomy" id="301207"/>
    <lineage>
        <taxon>Eukaryota</taxon>
        <taxon>Fungi</taxon>
        <taxon>Dikarya</taxon>
        <taxon>Ascomycota</taxon>
        <taxon>Pezizomycotina</taxon>
        <taxon>Dothideomycetes</taxon>
        <taxon>Pleosporomycetidae</taxon>
        <taxon>Pleosporales</taxon>
        <taxon>Pleosporineae</taxon>
        <taxon>Didymellaceae</taxon>
        <taxon>Macroventuria</taxon>
    </lineage>
</organism>